<reference evidence="1 2" key="1">
    <citation type="journal article" date="2009" name="Stand. Genomic Sci.">
        <title>Complete genome sequence of Kytococcus sedentarius type strain (541).</title>
        <authorList>
            <person name="Sims D."/>
            <person name="Brettin T."/>
            <person name="Detter J.C."/>
            <person name="Han C."/>
            <person name="Lapidus A."/>
            <person name="Copeland A."/>
            <person name="Glavina Del Rio T."/>
            <person name="Nolan M."/>
            <person name="Chen F."/>
            <person name="Lucas S."/>
            <person name="Tice H."/>
            <person name="Cheng J.F."/>
            <person name="Bruce D."/>
            <person name="Goodwin L."/>
            <person name="Pitluck S."/>
            <person name="Ovchinnikova G."/>
            <person name="Pati A."/>
            <person name="Ivanova N."/>
            <person name="Mavrommatis K."/>
            <person name="Chen A."/>
            <person name="Palaniappan K."/>
            <person name="D'haeseleer P."/>
            <person name="Chain P."/>
            <person name="Bristow J."/>
            <person name="Eisen J.A."/>
            <person name="Markowitz V."/>
            <person name="Hugenholtz P."/>
            <person name="Schneider S."/>
            <person name="Goker M."/>
            <person name="Pukall R."/>
            <person name="Kyrpides N.C."/>
            <person name="Klenk H.P."/>
        </authorList>
    </citation>
    <scope>NUCLEOTIDE SEQUENCE [LARGE SCALE GENOMIC DNA]</scope>
    <source>
        <strain evidence="2">ATCC 14392 / DSM 20547 / JCM 11482 / CCUG 33030 / NBRC 15357 / NCTC 11040 / CCM 314 / 541</strain>
    </source>
</reference>
<sequence length="50" mass="5740">MPWEELPSTPAEGTRWSEDTVYVVEQAAAPWLSRSQVDVRGTFREFRPSS</sequence>
<keyword evidence="2" id="KW-1185">Reference proteome</keyword>
<dbReference type="KEGG" id="kse:Ksed_11970"/>
<dbReference type="AlphaFoldDB" id="C7NH64"/>
<gene>
    <name evidence="1" type="ordered locus">Ksed_11970</name>
</gene>
<protein>
    <submittedName>
        <fullName evidence="1">Uncharacterized protein</fullName>
    </submittedName>
</protein>
<organism evidence="1 2">
    <name type="scientific">Kytococcus sedentarius (strain ATCC 14392 / DSM 20547 / JCM 11482 / CCUG 33030 / NBRC 15357 / NCTC 11040 / CCM 314 / 541)</name>
    <name type="common">Micrococcus sedentarius</name>
    <dbReference type="NCBI Taxonomy" id="478801"/>
    <lineage>
        <taxon>Bacteria</taxon>
        <taxon>Bacillati</taxon>
        <taxon>Actinomycetota</taxon>
        <taxon>Actinomycetes</taxon>
        <taxon>Micrococcales</taxon>
        <taxon>Kytococcaceae</taxon>
        <taxon>Kytococcus</taxon>
    </lineage>
</organism>
<dbReference type="EMBL" id="CP001686">
    <property type="protein sequence ID" value="ACV06234.1"/>
    <property type="molecule type" value="Genomic_DNA"/>
</dbReference>
<dbReference type="RefSeq" id="WP_015779179.1">
    <property type="nucleotide sequence ID" value="NC_013169.1"/>
</dbReference>
<evidence type="ECO:0000313" key="1">
    <source>
        <dbReference type="EMBL" id="ACV06234.1"/>
    </source>
</evidence>
<dbReference type="Proteomes" id="UP000006666">
    <property type="component" value="Chromosome"/>
</dbReference>
<evidence type="ECO:0000313" key="2">
    <source>
        <dbReference type="Proteomes" id="UP000006666"/>
    </source>
</evidence>
<name>C7NH64_KYTSD</name>
<accession>C7NH64</accession>
<dbReference type="STRING" id="478801.Ksed_11970"/>
<dbReference type="HOGENOM" id="CLU_3118942_0_0_11"/>
<proteinExistence type="predicted"/>